<dbReference type="InterPro" id="IPR050468">
    <property type="entry name" value="Cuticle_Struct_Prot"/>
</dbReference>
<protein>
    <submittedName>
        <fullName evidence="5">Uncharacterized protein</fullName>
    </submittedName>
</protein>
<dbReference type="AlphaFoldDB" id="A0AAV2RX31"/>
<feature type="chain" id="PRO_5043595598" evidence="4">
    <location>
        <begin position="30"/>
        <end position="597"/>
    </location>
</feature>
<evidence type="ECO:0000256" key="2">
    <source>
        <dbReference type="PROSITE-ProRule" id="PRU00497"/>
    </source>
</evidence>
<feature type="compositionally biased region" description="Basic and acidic residues" evidence="3">
    <location>
        <begin position="428"/>
        <end position="437"/>
    </location>
</feature>
<dbReference type="PANTHER" id="PTHR10380">
    <property type="entry name" value="CUTICLE PROTEIN"/>
    <property type="match status" value="1"/>
</dbReference>
<feature type="non-terminal residue" evidence="5">
    <location>
        <position position="1"/>
    </location>
</feature>
<name>A0AAV2RX31_MEGNR</name>
<dbReference type="Proteomes" id="UP001497623">
    <property type="component" value="Unassembled WGS sequence"/>
</dbReference>
<dbReference type="GO" id="GO:0008010">
    <property type="term" value="F:structural constituent of chitin-based larval cuticle"/>
    <property type="evidence" value="ECO:0007669"/>
    <property type="project" value="TreeGrafter"/>
</dbReference>
<accession>A0AAV2RX31</accession>
<feature type="compositionally biased region" description="Basic and acidic residues" evidence="3">
    <location>
        <begin position="569"/>
        <end position="579"/>
    </location>
</feature>
<feature type="compositionally biased region" description="Basic and acidic residues" evidence="3">
    <location>
        <begin position="143"/>
        <end position="153"/>
    </location>
</feature>
<organism evidence="5 6">
    <name type="scientific">Meganyctiphanes norvegica</name>
    <name type="common">Northern krill</name>
    <name type="synonym">Thysanopoda norvegica</name>
    <dbReference type="NCBI Taxonomy" id="48144"/>
    <lineage>
        <taxon>Eukaryota</taxon>
        <taxon>Metazoa</taxon>
        <taxon>Ecdysozoa</taxon>
        <taxon>Arthropoda</taxon>
        <taxon>Crustacea</taxon>
        <taxon>Multicrustacea</taxon>
        <taxon>Malacostraca</taxon>
        <taxon>Eumalacostraca</taxon>
        <taxon>Eucarida</taxon>
        <taxon>Euphausiacea</taxon>
        <taxon>Euphausiidae</taxon>
        <taxon>Meganyctiphanes</taxon>
    </lineage>
</organism>
<evidence type="ECO:0000256" key="3">
    <source>
        <dbReference type="SAM" id="MobiDB-lite"/>
    </source>
</evidence>
<dbReference type="Pfam" id="PF00379">
    <property type="entry name" value="Chitin_bind_4"/>
    <property type="match status" value="4"/>
</dbReference>
<keyword evidence="1 2" id="KW-0193">Cuticle</keyword>
<feature type="region of interest" description="Disordered" evidence="3">
    <location>
        <begin position="286"/>
        <end position="324"/>
    </location>
</feature>
<dbReference type="PROSITE" id="PS00233">
    <property type="entry name" value="CHIT_BIND_RR_1"/>
    <property type="match status" value="4"/>
</dbReference>
<comment type="caution">
    <text evidence="5">The sequence shown here is derived from an EMBL/GenBank/DDBJ whole genome shotgun (WGS) entry which is preliminary data.</text>
</comment>
<evidence type="ECO:0000256" key="4">
    <source>
        <dbReference type="SAM" id="SignalP"/>
    </source>
</evidence>
<dbReference type="InterPro" id="IPR031311">
    <property type="entry name" value="CHIT_BIND_RR_consensus"/>
</dbReference>
<keyword evidence="4" id="KW-0732">Signal</keyword>
<feature type="region of interest" description="Disordered" evidence="3">
    <location>
        <begin position="428"/>
        <end position="467"/>
    </location>
</feature>
<keyword evidence="6" id="KW-1185">Reference proteome</keyword>
<evidence type="ECO:0000313" key="6">
    <source>
        <dbReference type="Proteomes" id="UP001497623"/>
    </source>
</evidence>
<dbReference type="EMBL" id="CAXKWB010033921">
    <property type="protein sequence ID" value="CAL4144031.1"/>
    <property type="molecule type" value="Genomic_DNA"/>
</dbReference>
<sequence>QKRSERARNLITTNMKILVLAALATVAVAAPQGYGPPRTTVDSVESAEFIPILRDSRAHEEDGTYSFDVETANGIVLSQAGDSAGDKQGAISFTHPDGTEFHLTFVADENGYQPQSSALPVAPAFPHPTPDFVLEQIEFARQEDEAAAREAKSSVRNPSGSYGAPSRKKREAPAPSYSAPRSIVTDDSAEFIPILRDTRVHEEDGTYNFDIETANGIVLSQAGDSDGDKQGVVSFTHPDGTEFHLTFVADENGYQPQSSALPVAPAFPHPIPDFVLEQIEFARQEDEAAAREAKSSVRNPSGSYGAPSRKKRETPAPSYSAPRSIVADDSAEFIPILRDTRAHQEDGTYNFDVETANGIVLSQAGDSDGDKQGVVSFTHPDGTEFHLTFVADENGYQPQSSALPVAPAFPHPIPDFVLEQIEFARQEDEAAAREAKSSVRNPSGSYGAPSRKKREAPGPSYSAPRSIVTDDSAEFIPILRDTRVHEEDGTYNFDVETANGIVLSQSGDSDGHKQGVVSFTHPDGTEFHLTFVADENGFQPQSSALPVAPAFPHPIPDFVLEQIEFARQEDEAAAREAKSSVRTPNSNYGAPNSSEEN</sequence>
<dbReference type="InterPro" id="IPR000618">
    <property type="entry name" value="Insect_cuticle"/>
</dbReference>
<feature type="compositionally biased region" description="Polar residues" evidence="3">
    <location>
        <begin position="580"/>
        <end position="597"/>
    </location>
</feature>
<feature type="region of interest" description="Disordered" evidence="3">
    <location>
        <begin position="569"/>
        <end position="597"/>
    </location>
</feature>
<dbReference type="PANTHER" id="PTHR10380:SF173">
    <property type="entry name" value="CUTICULAR PROTEIN 47EF, ISOFORM C-RELATED"/>
    <property type="match status" value="1"/>
</dbReference>
<feature type="region of interest" description="Disordered" evidence="3">
    <location>
        <begin position="143"/>
        <end position="182"/>
    </location>
</feature>
<feature type="compositionally biased region" description="Basic and acidic residues" evidence="3">
    <location>
        <begin position="286"/>
        <end position="295"/>
    </location>
</feature>
<proteinExistence type="predicted"/>
<gene>
    <name evidence="5" type="ORF">MNOR_LOCUS29370</name>
</gene>
<reference evidence="5 6" key="1">
    <citation type="submission" date="2024-05" db="EMBL/GenBank/DDBJ databases">
        <authorList>
            <person name="Wallberg A."/>
        </authorList>
    </citation>
    <scope>NUCLEOTIDE SEQUENCE [LARGE SCALE GENOMIC DNA]</scope>
</reference>
<evidence type="ECO:0000313" key="5">
    <source>
        <dbReference type="EMBL" id="CAL4144031.1"/>
    </source>
</evidence>
<feature type="signal peptide" evidence="4">
    <location>
        <begin position="1"/>
        <end position="29"/>
    </location>
</feature>
<evidence type="ECO:0000256" key="1">
    <source>
        <dbReference type="ARBA" id="ARBA00022460"/>
    </source>
</evidence>
<dbReference type="GO" id="GO:0062129">
    <property type="term" value="C:chitin-based extracellular matrix"/>
    <property type="evidence" value="ECO:0007669"/>
    <property type="project" value="TreeGrafter"/>
</dbReference>
<dbReference type="PROSITE" id="PS51155">
    <property type="entry name" value="CHIT_BIND_RR_2"/>
    <property type="match status" value="4"/>
</dbReference>